<organism evidence="1">
    <name type="scientific">Vecturithrix granuli</name>
    <dbReference type="NCBI Taxonomy" id="1499967"/>
    <lineage>
        <taxon>Bacteria</taxon>
        <taxon>Candidatus Moduliflexota</taxon>
        <taxon>Candidatus Vecturitrichia</taxon>
        <taxon>Candidatus Vecturitrichales</taxon>
        <taxon>Candidatus Vecturitrichaceae</taxon>
        <taxon>Candidatus Vecturithrix</taxon>
    </lineage>
</organism>
<dbReference type="HOGENOM" id="CLU_3058876_0_0_0"/>
<sequence>MAKAAGGRWNAPRNVGKLAYKRVIVLNLPDLIVEQAYTRGVIVRKIMVIFRYI</sequence>
<accession>A0A081C261</accession>
<reference evidence="1" key="1">
    <citation type="journal article" date="2015" name="PeerJ">
        <title>First genomic representation of candidate bacterial phylum KSB3 points to enhanced environmental sensing as a trigger of wastewater bulking.</title>
        <authorList>
            <person name="Sekiguchi Y."/>
            <person name="Ohashi A."/>
            <person name="Parks D.H."/>
            <person name="Yamauchi T."/>
            <person name="Tyson G.W."/>
            <person name="Hugenholtz P."/>
        </authorList>
    </citation>
    <scope>NUCLEOTIDE SEQUENCE [LARGE SCALE GENOMIC DNA]</scope>
</reference>
<dbReference type="Proteomes" id="UP000030661">
    <property type="component" value="Unassembled WGS sequence"/>
</dbReference>
<dbReference type="AlphaFoldDB" id="A0A081C261"/>
<protein>
    <submittedName>
        <fullName evidence="1">Uncharacterized protein</fullName>
    </submittedName>
</protein>
<dbReference type="EMBL" id="DF820468">
    <property type="protein sequence ID" value="GAK58666.1"/>
    <property type="molecule type" value="Genomic_DNA"/>
</dbReference>
<evidence type="ECO:0000313" key="2">
    <source>
        <dbReference type="Proteomes" id="UP000030661"/>
    </source>
</evidence>
<name>A0A081C261_VECG1</name>
<gene>
    <name evidence="1" type="ORF">U27_05640</name>
</gene>
<keyword evidence="2" id="KW-1185">Reference proteome</keyword>
<proteinExistence type="predicted"/>
<evidence type="ECO:0000313" key="1">
    <source>
        <dbReference type="EMBL" id="GAK58666.1"/>
    </source>
</evidence>